<evidence type="ECO:0000313" key="10">
    <source>
        <dbReference type="EMBL" id="WGT46450.1"/>
    </source>
</evidence>
<sequence length="256" mass="27558">MTNAPQQPPAGWYPDPAGTDAERFWDGVAWSQATRDRYEEQPPAPPQPGHGQQAYGQQGWGPQGFGQQQNQGYGYATLQPSPYAVPALPRVAGFGWRLLGFVLDNILIIIVVSFIVSAVGLNSMLSGAADRWARELVLYSEGTATGPLPMPDNELWLAILYSSLLSFVIYGIYRTVMLGTLGATLGQAALGLRTVRLGDDQAGKLSWGTAILRGFLGAFIYGIGILTIITGITALASRNKQTLSDMASKTQVLKVR</sequence>
<name>A0ABY8PVG9_9ACTN</name>
<comment type="subcellular location">
    <subcellularLocation>
        <location evidence="1">Cell membrane</location>
        <topology evidence="1">Multi-pass membrane protein</topology>
    </subcellularLocation>
</comment>
<evidence type="ECO:0000256" key="2">
    <source>
        <dbReference type="ARBA" id="ARBA00022475"/>
    </source>
</evidence>
<keyword evidence="4 7" id="KW-1133">Transmembrane helix</keyword>
<evidence type="ECO:0000256" key="3">
    <source>
        <dbReference type="ARBA" id="ARBA00022692"/>
    </source>
</evidence>
<evidence type="ECO:0000313" key="11">
    <source>
        <dbReference type="Proteomes" id="UP001244136"/>
    </source>
</evidence>
<feature type="transmembrane region" description="Helical" evidence="7">
    <location>
        <begin position="215"/>
        <end position="236"/>
    </location>
</feature>
<evidence type="ECO:0000256" key="1">
    <source>
        <dbReference type="ARBA" id="ARBA00004651"/>
    </source>
</evidence>
<keyword evidence="11" id="KW-1185">Reference proteome</keyword>
<reference evidence="10 11" key="1">
    <citation type="journal article" date="2008" name="Int. J. Syst. Evol. Microbiol.">
        <title>Tessaracoccus flavescens sp. nov., isolated from marine sediment.</title>
        <authorList>
            <person name="Lee D.W."/>
            <person name="Lee S.D."/>
        </authorList>
    </citation>
    <scope>NUCLEOTIDE SEQUENCE [LARGE SCALE GENOMIC DNA]</scope>
    <source>
        <strain evidence="10 11">T21</strain>
    </source>
</reference>
<evidence type="ECO:0000256" key="4">
    <source>
        <dbReference type="ARBA" id="ARBA00022989"/>
    </source>
</evidence>
<feature type="region of interest" description="Disordered" evidence="6">
    <location>
        <begin position="1"/>
        <end position="63"/>
    </location>
</feature>
<accession>A0ABY8PVG9</accession>
<dbReference type="Pfam" id="PF06271">
    <property type="entry name" value="RDD"/>
    <property type="match status" value="1"/>
</dbReference>
<feature type="domain" description="DUF2510" evidence="9">
    <location>
        <begin position="10"/>
        <end position="45"/>
    </location>
</feature>
<feature type="domain" description="RDD" evidence="8">
    <location>
        <begin position="91"/>
        <end position="248"/>
    </location>
</feature>
<dbReference type="PANTHER" id="PTHR36115">
    <property type="entry name" value="PROLINE-RICH ANTIGEN HOMOLOG-RELATED"/>
    <property type="match status" value="1"/>
</dbReference>
<keyword evidence="3 7" id="KW-0812">Transmembrane</keyword>
<proteinExistence type="predicted"/>
<dbReference type="InterPro" id="IPR051791">
    <property type="entry name" value="Pra-immunoreactive"/>
</dbReference>
<feature type="transmembrane region" description="Helical" evidence="7">
    <location>
        <begin position="155"/>
        <end position="173"/>
    </location>
</feature>
<protein>
    <submittedName>
        <fullName evidence="10">RDD family protein</fullName>
    </submittedName>
</protein>
<gene>
    <name evidence="10" type="ORF">QH948_09865</name>
</gene>
<evidence type="ECO:0000256" key="5">
    <source>
        <dbReference type="ARBA" id="ARBA00023136"/>
    </source>
</evidence>
<dbReference type="PANTHER" id="PTHR36115:SF9">
    <property type="entry name" value="LMO1584 PROTEIN"/>
    <property type="match status" value="1"/>
</dbReference>
<dbReference type="InterPro" id="IPR010432">
    <property type="entry name" value="RDD"/>
</dbReference>
<dbReference type="InterPro" id="IPR018929">
    <property type="entry name" value="DUF2510"/>
</dbReference>
<evidence type="ECO:0000256" key="7">
    <source>
        <dbReference type="SAM" id="Phobius"/>
    </source>
</evidence>
<feature type="transmembrane region" description="Helical" evidence="7">
    <location>
        <begin position="98"/>
        <end position="121"/>
    </location>
</feature>
<dbReference type="Proteomes" id="UP001244136">
    <property type="component" value="Chromosome"/>
</dbReference>
<evidence type="ECO:0000259" key="9">
    <source>
        <dbReference type="Pfam" id="PF10708"/>
    </source>
</evidence>
<keyword evidence="2" id="KW-1003">Cell membrane</keyword>
<evidence type="ECO:0000259" key="8">
    <source>
        <dbReference type="Pfam" id="PF06271"/>
    </source>
</evidence>
<evidence type="ECO:0000256" key="6">
    <source>
        <dbReference type="SAM" id="MobiDB-lite"/>
    </source>
</evidence>
<dbReference type="Pfam" id="PF10708">
    <property type="entry name" value="DUF2510"/>
    <property type="match status" value="1"/>
</dbReference>
<keyword evidence="5 7" id="KW-0472">Membrane</keyword>
<organism evidence="10 11">
    <name type="scientific">Tessaracoccus lacteus</name>
    <dbReference type="NCBI Taxonomy" id="3041766"/>
    <lineage>
        <taxon>Bacteria</taxon>
        <taxon>Bacillati</taxon>
        <taxon>Actinomycetota</taxon>
        <taxon>Actinomycetes</taxon>
        <taxon>Propionibacteriales</taxon>
        <taxon>Propionibacteriaceae</taxon>
        <taxon>Tessaracoccus</taxon>
    </lineage>
</organism>
<dbReference type="RefSeq" id="WP_281144226.1">
    <property type="nucleotide sequence ID" value="NZ_CP123967.1"/>
</dbReference>
<dbReference type="EMBL" id="CP123967">
    <property type="protein sequence ID" value="WGT46450.1"/>
    <property type="molecule type" value="Genomic_DNA"/>
</dbReference>